<evidence type="ECO:0000256" key="2">
    <source>
        <dbReference type="ARBA" id="ARBA00005582"/>
    </source>
</evidence>
<evidence type="ECO:0000256" key="4">
    <source>
        <dbReference type="RuleBase" id="RU003476"/>
    </source>
</evidence>
<gene>
    <name evidence="6" type="primary">nudF</name>
    <name evidence="6" type="ORF">SRB5_16200</name>
</gene>
<evidence type="ECO:0000313" key="7">
    <source>
        <dbReference type="Proteomes" id="UP000466345"/>
    </source>
</evidence>
<dbReference type="PROSITE" id="PS00893">
    <property type="entry name" value="NUDIX_BOX"/>
    <property type="match status" value="1"/>
</dbReference>
<dbReference type="GO" id="GO:0047631">
    <property type="term" value="F:ADP-ribose diphosphatase activity"/>
    <property type="evidence" value="ECO:0007669"/>
    <property type="project" value="UniProtKB-EC"/>
</dbReference>
<dbReference type="PANTHER" id="PTHR43046">
    <property type="entry name" value="GDP-MANNOSE MANNOSYL HYDROLASE"/>
    <property type="match status" value="1"/>
</dbReference>
<dbReference type="CDD" id="cd03424">
    <property type="entry name" value="NUDIX_ADPRase_Nudt5_UGPPase_Nudt14"/>
    <property type="match status" value="1"/>
</dbReference>
<dbReference type="SUPFAM" id="SSF55811">
    <property type="entry name" value="Nudix"/>
    <property type="match status" value="1"/>
</dbReference>
<dbReference type="AlphaFoldDB" id="A0A7K0CDG4"/>
<comment type="caution">
    <text evidence="6">The sequence shown here is derived from an EMBL/GenBank/DDBJ whole genome shotgun (WGS) entry which is preliminary data.</text>
</comment>
<dbReference type="InterPro" id="IPR020084">
    <property type="entry name" value="NUDIX_hydrolase_CS"/>
</dbReference>
<dbReference type="Gene3D" id="3.90.79.10">
    <property type="entry name" value="Nucleoside Triphosphate Pyrophosphohydrolase"/>
    <property type="match status" value="1"/>
</dbReference>
<dbReference type="RefSeq" id="WP_153450742.1">
    <property type="nucleotide sequence ID" value="NZ_WEGJ01000003.1"/>
</dbReference>
<dbReference type="Pfam" id="PF00293">
    <property type="entry name" value="NUDIX"/>
    <property type="match status" value="1"/>
</dbReference>
<dbReference type="InterPro" id="IPR015797">
    <property type="entry name" value="NUDIX_hydrolase-like_dom_sf"/>
</dbReference>
<dbReference type="Proteomes" id="UP000466345">
    <property type="component" value="Unassembled WGS sequence"/>
</dbReference>
<protein>
    <submittedName>
        <fullName evidence="6">ADP-ribose pyrophosphatase</fullName>
        <ecNumber evidence="6">3.6.1.13</ecNumber>
    </submittedName>
</protein>
<evidence type="ECO:0000259" key="5">
    <source>
        <dbReference type="PROSITE" id="PS51462"/>
    </source>
</evidence>
<evidence type="ECO:0000256" key="3">
    <source>
        <dbReference type="ARBA" id="ARBA00022801"/>
    </source>
</evidence>
<proteinExistence type="inferred from homology"/>
<dbReference type="PRINTS" id="PR00502">
    <property type="entry name" value="NUDIXFAMILY"/>
</dbReference>
<comment type="cofactor">
    <cofactor evidence="1">
        <name>Mg(2+)</name>
        <dbReference type="ChEBI" id="CHEBI:18420"/>
    </cofactor>
</comment>
<dbReference type="InterPro" id="IPR000086">
    <property type="entry name" value="NUDIX_hydrolase_dom"/>
</dbReference>
<dbReference type="EC" id="3.6.1.13" evidence="6"/>
<dbReference type="OrthoDB" id="177518at2"/>
<dbReference type="InterPro" id="IPR020476">
    <property type="entry name" value="Nudix_hydrolase"/>
</dbReference>
<keyword evidence="7" id="KW-1185">Reference proteome</keyword>
<organism evidence="6 7">
    <name type="scientific">Streptomyces smaragdinus</name>
    <dbReference type="NCBI Taxonomy" id="2585196"/>
    <lineage>
        <taxon>Bacteria</taxon>
        <taxon>Bacillati</taxon>
        <taxon>Actinomycetota</taxon>
        <taxon>Actinomycetes</taxon>
        <taxon>Kitasatosporales</taxon>
        <taxon>Streptomycetaceae</taxon>
        <taxon>Streptomyces</taxon>
    </lineage>
</organism>
<dbReference type="EMBL" id="WEGJ01000003">
    <property type="protein sequence ID" value="MQY11501.1"/>
    <property type="molecule type" value="Genomic_DNA"/>
</dbReference>
<name>A0A7K0CDG4_9ACTN</name>
<feature type="domain" description="Nudix hydrolase" evidence="5">
    <location>
        <begin position="39"/>
        <end position="166"/>
    </location>
</feature>
<reference evidence="6 7" key="1">
    <citation type="submission" date="2019-10" db="EMBL/GenBank/DDBJ databases">
        <title>Streptomyces smaragdinus sp. nov. and Streptomyces fabii sp. nov., isolated from the gut of fungus growing-termite Macrotermes natalensis.</title>
        <authorList>
            <person name="Schwitalla J."/>
            <person name="Benndorf R."/>
            <person name="Martin K."/>
            <person name="De Beer W."/>
            <person name="Kaster A.-K."/>
            <person name="Vollmers J."/>
            <person name="Poulsen M."/>
            <person name="Beemelmanns C."/>
        </authorList>
    </citation>
    <scope>NUCLEOTIDE SEQUENCE [LARGE SCALE GENOMIC DNA]</scope>
    <source>
        <strain evidence="6 7">RB5</strain>
    </source>
</reference>
<sequence length="187" mass="21397">MRWTVHGERQIYENSWVNLWLADVQQPDGHRLEHHVVRIRHLSVAAVVNDHRQVLMMWRHRFITDTWAWELPMGLIEPGETPAQTAVREVEEETGWRVPAVRPLVYAQPANGITDSEHHVFRADTATWTGPPTERNESDRIEWIPLTALRGMIDRREIVSSGTLVGVLYLLLDEATPALPGARPDPG</sequence>
<dbReference type="PANTHER" id="PTHR43046:SF2">
    <property type="entry name" value="8-OXO-DGTP DIPHOSPHATASE-RELATED"/>
    <property type="match status" value="1"/>
</dbReference>
<keyword evidence="3 4" id="KW-0378">Hydrolase</keyword>
<evidence type="ECO:0000313" key="6">
    <source>
        <dbReference type="EMBL" id="MQY11501.1"/>
    </source>
</evidence>
<dbReference type="PROSITE" id="PS51462">
    <property type="entry name" value="NUDIX"/>
    <property type="match status" value="1"/>
</dbReference>
<accession>A0A7K0CDG4</accession>
<evidence type="ECO:0000256" key="1">
    <source>
        <dbReference type="ARBA" id="ARBA00001946"/>
    </source>
</evidence>
<comment type="similarity">
    <text evidence="2 4">Belongs to the Nudix hydrolase family.</text>
</comment>